<gene>
    <name evidence="2" type="ORF">KP509_29G043800</name>
</gene>
<reference evidence="2" key="1">
    <citation type="submission" date="2021-08" db="EMBL/GenBank/DDBJ databases">
        <title>WGS assembly of Ceratopteris richardii.</title>
        <authorList>
            <person name="Marchant D.B."/>
            <person name="Chen G."/>
            <person name="Jenkins J."/>
            <person name="Shu S."/>
            <person name="Leebens-Mack J."/>
            <person name="Grimwood J."/>
            <person name="Schmutz J."/>
            <person name="Soltis P."/>
            <person name="Soltis D."/>
            <person name="Chen Z.-H."/>
        </authorList>
    </citation>
    <scope>NUCLEOTIDE SEQUENCE</scope>
    <source>
        <strain evidence="2">Whitten #5841</strain>
        <tissue evidence="2">Leaf</tissue>
    </source>
</reference>
<feature type="compositionally biased region" description="Low complexity" evidence="1">
    <location>
        <begin position="23"/>
        <end position="34"/>
    </location>
</feature>
<dbReference type="AlphaFoldDB" id="A0A8T2R7P6"/>
<evidence type="ECO:0000313" key="2">
    <source>
        <dbReference type="EMBL" id="KAH7291957.1"/>
    </source>
</evidence>
<evidence type="ECO:0000256" key="1">
    <source>
        <dbReference type="SAM" id="MobiDB-lite"/>
    </source>
</evidence>
<accession>A0A8T2R7P6</accession>
<proteinExistence type="predicted"/>
<name>A0A8T2R7P6_CERRI</name>
<feature type="compositionally biased region" description="Polar residues" evidence="1">
    <location>
        <begin position="109"/>
        <end position="121"/>
    </location>
</feature>
<evidence type="ECO:0000313" key="3">
    <source>
        <dbReference type="Proteomes" id="UP000825935"/>
    </source>
</evidence>
<sequence>MASNQHQHQGYESGADQEERSGRSQSSSAMSNKSKGTGSLGLEKGALYASTAVDTAEGMTSTDTNTDFEDLEKSNDSTRQTMGSAATAAHKTESSMLDAAKYAQEKTQDSVNQMKENTSGSAVKDENGKQKKAAALEESVIGSVEDDNKSGAKASDGGAKAREEELMEAVISA</sequence>
<comment type="caution">
    <text evidence="2">The sequence shown here is derived from an EMBL/GenBank/DDBJ whole genome shotgun (WGS) entry which is preliminary data.</text>
</comment>
<feature type="region of interest" description="Disordered" evidence="1">
    <location>
        <begin position="1"/>
        <end position="173"/>
    </location>
</feature>
<feature type="compositionally biased region" description="Polar residues" evidence="1">
    <location>
        <begin position="1"/>
        <end position="10"/>
    </location>
</feature>
<protein>
    <submittedName>
        <fullName evidence="2">Uncharacterized protein</fullName>
    </submittedName>
</protein>
<keyword evidence="3" id="KW-1185">Reference proteome</keyword>
<dbReference type="EMBL" id="CM035434">
    <property type="protein sequence ID" value="KAH7291957.1"/>
    <property type="molecule type" value="Genomic_DNA"/>
</dbReference>
<organism evidence="2 3">
    <name type="scientific">Ceratopteris richardii</name>
    <name type="common">Triangle waterfern</name>
    <dbReference type="NCBI Taxonomy" id="49495"/>
    <lineage>
        <taxon>Eukaryota</taxon>
        <taxon>Viridiplantae</taxon>
        <taxon>Streptophyta</taxon>
        <taxon>Embryophyta</taxon>
        <taxon>Tracheophyta</taxon>
        <taxon>Polypodiopsida</taxon>
        <taxon>Polypodiidae</taxon>
        <taxon>Polypodiales</taxon>
        <taxon>Pteridineae</taxon>
        <taxon>Pteridaceae</taxon>
        <taxon>Parkerioideae</taxon>
        <taxon>Ceratopteris</taxon>
    </lineage>
</organism>
<dbReference type="Proteomes" id="UP000825935">
    <property type="component" value="Chromosome 29"/>
</dbReference>